<evidence type="ECO:0000256" key="2">
    <source>
        <dbReference type="ARBA" id="ARBA00008421"/>
    </source>
</evidence>
<comment type="caution">
    <text evidence="9">The sequence shown here is derived from an EMBL/GenBank/DDBJ whole genome shotgun (WGS) entry which is preliminary data.</text>
</comment>
<dbReference type="InterPro" id="IPR038096">
    <property type="entry name" value="TEA/ATTS_sf"/>
</dbReference>
<evidence type="ECO:0000256" key="3">
    <source>
        <dbReference type="ARBA" id="ARBA00023015"/>
    </source>
</evidence>
<dbReference type="GO" id="GO:0005667">
    <property type="term" value="C:transcription regulator complex"/>
    <property type="evidence" value="ECO:0007669"/>
    <property type="project" value="TreeGrafter"/>
</dbReference>
<evidence type="ECO:0000256" key="7">
    <source>
        <dbReference type="SAM" id="MobiDB-lite"/>
    </source>
</evidence>
<dbReference type="GO" id="GO:0000978">
    <property type="term" value="F:RNA polymerase II cis-regulatory region sequence-specific DNA binding"/>
    <property type="evidence" value="ECO:0007669"/>
    <property type="project" value="TreeGrafter"/>
</dbReference>
<feature type="region of interest" description="Disordered" evidence="7">
    <location>
        <begin position="1"/>
        <end position="28"/>
    </location>
</feature>
<evidence type="ECO:0000313" key="9">
    <source>
        <dbReference type="EMBL" id="SPO02348.1"/>
    </source>
</evidence>
<comment type="subcellular location">
    <subcellularLocation>
        <location evidence="1">Nucleus</location>
    </subcellularLocation>
</comment>
<dbReference type="InterPro" id="IPR000818">
    <property type="entry name" value="TEA/ATTS_dom"/>
</dbReference>
<dbReference type="PROSITE" id="PS51088">
    <property type="entry name" value="TEA_2"/>
    <property type="match status" value="1"/>
</dbReference>
<dbReference type="EMBL" id="ONZQ02000006">
    <property type="protein sequence ID" value="SPO02348.1"/>
    <property type="molecule type" value="Genomic_DNA"/>
</dbReference>
<feature type="compositionally biased region" description="Basic residues" evidence="7">
    <location>
        <begin position="847"/>
        <end position="856"/>
    </location>
</feature>
<accession>A0AAE8MZP4</accession>
<proteinExistence type="inferred from homology"/>
<name>A0AAE8MZP4_9PEZI</name>
<feature type="region of interest" description="Disordered" evidence="7">
    <location>
        <begin position="837"/>
        <end position="856"/>
    </location>
</feature>
<keyword evidence="5" id="KW-0539">Nucleus</keyword>
<reference evidence="9" key="1">
    <citation type="submission" date="2018-03" db="EMBL/GenBank/DDBJ databases">
        <authorList>
            <person name="Guldener U."/>
        </authorList>
    </citation>
    <scope>NUCLEOTIDE SEQUENCE</scope>
</reference>
<evidence type="ECO:0000256" key="5">
    <source>
        <dbReference type="ARBA" id="ARBA00023242"/>
    </source>
</evidence>
<dbReference type="Proteomes" id="UP001187682">
    <property type="component" value="Unassembled WGS sequence"/>
</dbReference>
<feature type="DNA-binding region" description="TEA" evidence="6">
    <location>
        <begin position="118"/>
        <end position="204"/>
    </location>
</feature>
<dbReference type="Pfam" id="PF01285">
    <property type="entry name" value="TEA"/>
    <property type="match status" value="1"/>
</dbReference>
<evidence type="ECO:0000256" key="1">
    <source>
        <dbReference type="ARBA" id="ARBA00004123"/>
    </source>
</evidence>
<comment type="similarity">
    <text evidence="2">Belongs to the TEC1 family.</text>
</comment>
<protein>
    <recommendedName>
        <fullName evidence="8">TEA domain-containing protein</fullName>
    </recommendedName>
</protein>
<keyword evidence="3" id="KW-0805">Transcription regulation</keyword>
<dbReference type="PANTHER" id="PTHR11834">
    <property type="entry name" value="TRANSCRIPTIONAL ENHANCER FACTOR TEF RELATED"/>
    <property type="match status" value="1"/>
</dbReference>
<organism evidence="9 10">
    <name type="scientific">Cephalotrichum gorgonifer</name>
    <dbReference type="NCBI Taxonomy" id="2041049"/>
    <lineage>
        <taxon>Eukaryota</taxon>
        <taxon>Fungi</taxon>
        <taxon>Dikarya</taxon>
        <taxon>Ascomycota</taxon>
        <taxon>Pezizomycotina</taxon>
        <taxon>Sordariomycetes</taxon>
        <taxon>Hypocreomycetidae</taxon>
        <taxon>Microascales</taxon>
        <taxon>Microascaceae</taxon>
        <taxon>Cephalotrichum</taxon>
    </lineage>
</organism>
<keyword evidence="4" id="KW-0804">Transcription</keyword>
<dbReference type="GO" id="GO:0005634">
    <property type="term" value="C:nucleus"/>
    <property type="evidence" value="ECO:0007669"/>
    <property type="project" value="UniProtKB-SubCell"/>
</dbReference>
<evidence type="ECO:0000256" key="6">
    <source>
        <dbReference type="PROSITE-ProRule" id="PRU00505"/>
    </source>
</evidence>
<dbReference type="Gene3D" id="6.10.20.40">
    <property type="entry name" value="TEA/ATTS domain"/>
    <property type="match status" value="1"/>
</dbReference>
<evidence type="ECO:0000256" key="4">
    <source>
        <dbReference type="ARBA" id="ARBA00023163"/>
    </source>
</evidence>
<dbReference type="PANTHER" id="PTHR11834:SF0">
    <property type="entry name" value="PROTEIN SCALLOPED"/>
    <property type="match status" value="1"/>
</dbReference>
<feature type="compositionally biased region" description="Basic and acidic residues" evidence="7">
    <location>
        <begin position="837"/>
        <end position="846"/>
    </location>
</feature>
<dbReference type="GO" id="GO:0000981">
    <property type="term" value="F:DNA-binding transcription factor activity, RNA polymerase II-specific"/>
    <property type="evidence" value="ECO:0007669"/>
    <property type="project" value="TreeGrafter"/>
</dbReference>
<evidence type="ECO:0000313" key="10">
    <source>
        <dbReference type="Proteomes" id="UP001187682"/>
    </source>
</evidence>
<dbReference type="InterPro" id="IPR050937">
    <property type="entry name" value="TEC1_TEAD_TF"/>
</dbReference>
<feature type="domain" description="TEA" evidence="8">
    <location>
        <begin position="118"/>
        <end position="204"/>
    </location>
</feature>
<keyword evidence="10" id="KW-1185">Reference proteome</keyword>
<dbReference type="SMART" id="SM00426">
    <property type="entry name" value="TEA"/>
    <property type="match status" value="1"/>
</dbReference>
<gene>
    <name evidence="9" type="ORF">DNG_05021</name>
</gene>
<dbReference type="AlphaFoldDB" id="A0AAE8MZP4"/>
<evidence type="ECO:0000259" key="8">
    <source>
        <dbReference type="PROSITE" id="PS51088"/>
    </source>
</evidence>
<sequence length="856" mass="96400">MERSQSHTEYTFDDEQAPAAGLTGLSGRWRQTSRNAKLQGLGESSLCAGVSSSTSVPDFLSPHTSTPMISSRGASPAFDAGLRERQEKMGVQWRLRNKNPFYDHPQFRQYRTRQEQKEEKDGQKWPPILEDPFLDALLLIPDMGRSKYFMHGSLYGRNMIISTYVWMAYCTALPPRVNPNPVNKRDRKAISSHIQVLKNFFKEHRFFHFFFPTKDEEQRRVAREDSRTVESLSLKTNPVLVALSEGRFPDVRPNYEYFAHLLEQNSTVSIRPKTCWVYVSSQDALGSDEKVTSHNADLMGVSPYYPHLTAGETLGATHGLDAGAPLHEYTNIVSQTYSGPVKEITKQWETSFPELYEFLDLPEPQDEDSLTILEMHVTLELHKKHFPLGSELNGLIEMTISQSLLQNHQWKCVTRLVRPRELRADPDDGNIIFEHTDEVDVQFTHQVGCDDPEGGCDCMTKPRHDIRVPFPAAEWAAMLTNCASYPESRPQDEGRRRRSPGIKVENDDEGGDLPEPTQRELLSRIGMFQELWSSPPGANESSEWTRRAVVFWKFRDVNQYNTKKKKWVAEAPTTQWRFLTVNDPTSEYHMRNAYVPRVPTDLLSAPPEGMFVSPQQAFQDHLIPGDDFMTWNVNASVSNHVRSASVPAGSFDLEDIPGGGLSRSITIPNSFSSNLSSLESSHRDFGQQLSLLHSSCPSTASHDGSFVDDVAAPTDFLADNLTMVSSGLMYDQECYPALQSWETDIKGWAPTSEFEASLPPEGERTSEWGSGKEGWMGEEEWAPQLHMSLRPEWDEVGEMAGMGAQHCVSGGMGDVRAGRGGTMSEMGLGRVLGKRGREVTEVERPGRRARRVVGRA</sequence>
<feature type="region of interest" description="Disordered" evidence="7">
    <location>
        <begin position="485"/>
        <end position="516"/>
    </location>
</feature>